<evidence type="ECO:0000256" key="2">
    <source>
        <dbReference type="SAM" id="MobiDB-lite"/>
    </source>
</evidence>
<evidence type="ECO:0000313" key="5">
    <source>
        <dbReference type="Proteomes" id="UP000646827"/>
    </source>
</evidence>
<feature type="compositionally biased region" description="Low complexity" evidence="2">
    <location>
        <begin position="171"/>
        <end position="185"/>
    </location>
</feature>
<dbReference type="InterPro" id="IPR041505">
    <property type="entry name" value="Dis3_CSD2"/>
</dbReference>
<dbReference type="Gene3D" id="2.40.50.140">
    <property type="entry name" value="Nucleic acid-binding proteins"/>
    <property type="match status" value="1"/>
</dbReference>
<feature type="region of interest" description="Disordered" evidence="2">
    <location>
        <begin position="150"/>
        <end position="188"/>
    </location>
</feature>
<organism evidence="4 5">
    <name type="scientific">Circinella minor</name>
    <dbReference type="NCBI Taxonomy" id="1195481"/>
    <lineage>
        <taxon>Eukaryota</taxon>
        <taxon>Fungi</taxon>
        <taxon>Fungi incertae sedis</taxon>
        <taxon>Mucoromycota</taxon>
        <taxon>Mucoromycotina</taxon>
        <taxon>Mucoromycetes</taxon>
        <taxon>Mucorales</taxon>
        <taxon>Lichtheimiaceae</taxon>
        <taxon>Circinella</taxon>
    </lineage>
</organism>
<feature type="region of interest" description="Disordered" evidence="2">
    <location>
        <begin position="1"/>
        <end position="137"/>
    </location>
</feature>
<keyword evidence="5" id="KW-1185">Reference proteome</keyword>
<dbReference type="InterPro" id="IPR001900">
    <property type="entry name" value="RNase_II/R"/>
</dbReference>
<dbReference type="SUPFAM" id="SSF50249">
    <property type="entry name" value="Nucleic acid-binding proteins"/>
    <property type="match status" value="2"/>
</dbReference>
<feature type="region of interest" description="Disordered" evidence="2">
    <location>
        <begin position="592"/>
        <end position="612"/>
    </location>
</feature>
<dbReference type="InterPro" id="IPR012340">
    <property type="entry name" value="NA-bd_OB-fold"/>
</dbReference>
<evidence type="ECO:0000313" key="4">
    <source>
        <dbReference type="EMBL" id="KAG2226481.1"/>
    </source>
</evidence>
<comment type="caution">
    <text evidence="4">The sequence shown here is derived from an EMBL/GenBank/DDBJ whole genome shotgun (WGS) entry which is preliminary data.</text>
</comment>
<dbReference type="EMBL" id="JAEPRB010000016">
    <property type="protein sequence ID" value="KAG2226481.1"/>
    <property type="molecule type" value="Genomic_DNA"/>
</dbReference>
<dbReference type="PANTHER" id="PTHR23355:SF9">
    <property type="entry name" value="DIS3-LIKE EXONUCLEASE 2"/>
    <property type="match status" value="1"/>
</dbReference>
<dbReference type="InterPro" id="IPR041093">
    <property type="entry name" value="Dis3l2-like_C"/>
</dbReference>
<dbReference type="Proteomes" id="UP000646827">
    <property type="component" value="Unassembled WGS sequence"/>
</dbReference>
<feature type="compositionally biased region" description="Basic and acidic residues" evidence="2">
    <location>
        <begin position="595"/>
        <end position="612"/>
    </location>
</feature>
<dbReference type="OrthoDB" id="372421at2759"/>
<dbReference type="Pfam" id="PF17877">
    <property type="entry name" value="Dis3l2_C_term"/>
    <property type="match status" value="1"/>
</dbReference>
<feature type="compositionally biased region" description="Polar residues" evidence="2">
    <location>
        <begin position="1"/>
        <end position="15"/>
    </location>
</feature>
<feature type="compositionally biased region" description="Polar residues" evidence="2">
    <location>
        <begin position="93"/>
        <end position="104"/>
    </location>
</feature>
<feature type="compositionally biased region" description="Low complexity" evidence="2">
    <location>
        <begin position="120"/>
        <end position="136"/>
    </location>
</feature>
<dbReference type="SMART" id="SM00955">
    <property type="entry name" value="RNB"/>
    <property type="match status" value="1"/>
</dbReference>
<evidence type="ECO:0000259" key="3">
    <source>
        <dbReference type="SMART" id="SM00955"/>
    </source>
</evidence>
<protein>
    <recommendedName>
        <fullName evidence="3">RNB domain-containing protein</fullName>
    </recommendedName>
</protein>
<feature type="region of interest" description="Disordered" evidence="2">
    <location>
        <begin position="206"/>
        <end position="233"/>
    </location>
</feature>
<dbReference type="InterPro" id="IPR050180">
    <property type="entry name" value="RNR_Ribonuclease"/>
</dbReference>
<feature type="compositionally biased region" description="Low complexity" evidence="2">
    <location>
        <begin position="206"/>
        <end position="219"/>
    </location>
</feature>
<feature type="region of interest" description="Disordered" evidence="2">
    <location>
        <begin position="301"/>
        <end position="320"/>
    </location>
</feature>
<comment type="similarity">
    <text evidence="1">Belongs to the RNR ribonuclease family.</text>
</comment>
<accession>A0A8H7SC79</accession>
<dbReference type="GO" id="GO:0000175">
    <property type="term" value="F:3'-5'-RNA exonuclease activity"/>
    <property type="evidence" value="ECO:0007669"/>
    <property type="project" value="TreeGrafter"/>
</dbReference>
<dbReference type="Pfam" id="PF00773">
    <property type="entry name" value="RNB"/>
    <property type="match status" value="1"/>
</dbReference>
<dbReference type="Pfam" id="PF17849">
    <property type="entry name" value="OB_Dis3"/>
    <property type="match status" value="1"/>
</dbReference>
<reference evidence="4 5" key="1">
    <citation type="submission" date="2020-12" db="EMBL/GenBank/DDBJ databases">
        <title>Metabolic potential, ecology and presence of endohyphal bacteria is reflected in genomic diversity of Mucoromycotina.</title>
        <authorList>
            <person name="Muszewska A."/>
            <person name="Okrasinska A."/>
            <person name="Steczkiewicz K."/>
            <person name="Drgas O."/>
            <person name="Orlowska M."/>
            <person name="Perlinska-Lenart U."/>
            <person name="Aleksandrzak-Piekarczyk T."/>
            <person name="Szatraj K."/>
            <person name="Zielenkiewicz U."/>
            <person name="Pilsyk S."/>
            <person name="Malc E."/>
            <person name="Mieczkowski P."/>
            <person name="Kruszewska J.S."/>
            <person name="Biernat P."/>
            <person name="Pawlowska J."/>
        </authorList>
    </citation>
    <scope>NUCLEOTIDE SEQUENCE [LARGE SCALE GENOMIC DNA]</scope>
    <source>
        <strain evidence="4 5">CBS 142.35</strain>
    </source>
</reference>
<gene>
    <name evidence="4" type="ORF">INT45_014225</name>
</gene>
<dbReference type="GO" id="GO:0000932">
    <property type="term" value="C:P-body"/>
    <property type="evidence" value="ECO:0007669"/>
    <property type="project" value="TreeGrafter"/>
</dbReference>
<feature type="compositionally biased region" description="Low complexity" evidence="2">
    <location>
        <begin position="29"/>
        <end position="39"/>
    </location>
</feature>
<dbReference type="GO" id="GO:0006402">
    <property type="term" value="P:mRNA catabolic process"/>
    <property type="evidence" value="ECO:0007669"/>
    <property type="project" value="TreeGrafter"/>
</dbReference>
<dbReference type="Gene3D" id="2.40.50.690">
    <property type="match status" value="1"/>
</dbReference>
<dbReference type="Gene3D" id="2.40.50.700">
    <property type="match status" value="1"/>
</dbReference>
<name>A0A8H7SC79_9FUNG</name>
<sequence length="1302" mass="146582">MESDSIQLEHQTAPESTRGLFDPPERKSSPPTSSSTIKSNGNNGGDTNTMSSPFSSSSSGVIDKRRSFHTYAPLVTPSTNKDRPMTRGHQRSRSAVITNSSSRKSFGLQPLSEEDHNEDNNNSYYKNNNSNNNNSKVTVDSLQDMINTLKSLPPVNLNGPNPTSTQSSTYISGSRPGSRRPSIGPDNMQNMLQNTVQELRNINDNNKNQQQQQQQQQQMNRRRSRRASSMTSTLEASVALRDLALAQAEAKLMGTFAKIEGRNLDNKKEMNHPLDENEDEEEDCHEPSIKEMLMSMPRRHSTSRQYGGLNNDENGGMPTMRTAGRRRYSESSGNSFDMSSLPSVCNNGTGKRMSLQQLPTLSENAEMFSGKAGRRLTFNKPLTLEESNKKISHSRRSSRNLDYDWRSSTSSNVSLPGIHQSFNLVPFTPTRVSFAKDDANPHQRRPLFIAHLPFSALPPLFRSRQLIRGVLRVNKRNRSDAYVWCEDLDADVYVCGSRDRNRALEGDVVAVRLADVEKVLREKKEKEEAKLVRNGGQVRTRMPDEEDENEIIFGGDDDIDTVKPKYSGVVVAVLERAQNQDFSGTLTLMRPNNKRAQEEKEAEQVRLADGSGPKKETPRIVWFKATDKRVPLIAIPIEQAPVDFVENNDAYINRLFVGSIKRWPITSLHPFGYLERELGKVTDLDVQVMAILADNNVSEQPFSDSVMSCLPTSNNVESFTTTELKDRRDYTKERIFTIDPMGSNALDDALSVRKLSEDTFEVGVHVCDMTHYIVPHSAMDKEARARGVRVDLQHKFVPMLPTELTDQVTNLDPGKKRLAISVVWTITSKGKILDTWIGKTVVQSDAKLTYQEAQKALDNESIASESTLPEGELSHGIEQDIRTLAMIGSGMREMRLEEGGAMTLLRDELDFTFEYGYQVAPSNVFTATRPQVVTFIKELLLQANISVAQKISSHLPDQAICRRQAPPVNRKIRELEAYAARHLGVSLDVSNAKTIEHSVSSIQDTQLRKLVTSLVLKTFYPPKYYCTGTLDILKYSHYALNVPLFTHFTAPSRRYADIIVHRQLDTVLNDDKQFYLDRDTMQKLAQHCNVKKEAGRAAREQTSLLFLSRYLCAKQQPPVNNIVVFRDAIVVAVFDQYFDVLVPDLNIEKRIHLAHLPVWRSQFDEHINSLSLYWKKGVATPTGHHQTYESDDEDDLDEEALLEEMEEEITDTAATVMTKKLEPNNTFNKKATATTEKQQPIVKRPVGRRASVLRSRLSDSTGYSMDQSSQTIKALDRIKVAVIVETIKPPPVVRVLAANPFA</sequence>
<dbReference type="PANTHER" id="PTHR23355">
    <property type="entry name" value="RIBONUCLEASE"/>
    <property type="match status" value="1"/>
</dbReference>
<proteinExistence type="inferred from homology"/>
<dbReference type="GO" id="GO:0003723">
    <property type="term" value="F:RNA binding"/>
    <property type="evidence" value="ECO:0007669"/>
    <property type="project" value="InterPro"/>
</dbReference>
<dbReference type="FunFam" id="2.40.50.700:FF:000002">
    <property type="entry name" value="Cell wall biogenesis protein"/>
    <property type="match status" value="1"/>
</dbReference>
<feature type="compositionally biased region" description="Polar residues" evidence="2">
    <location>
        <begin position="158"/>
        <end position="170"/>
    </location>
</feature>
<evidence type="ECO:0000256" key="1">
    <source>
        <dbReference type="ARBA" id="ARBA00005785"/>
    </source>
</evidence>
<feature type="domain" description="RNB" evidence="3">
    <location>
        <begin position="727"/>
        <end position="1070"/>
    </location>
</feature>